<dbReference type="Gene3D" id="3.20.20.370">
    <property type="entry name" value="Glycoside hydrolase/deacetylase"/>
    <property type="match status" value="1"/>
</dbReference>
<dbReference type="InterPro" id="IPR011330">
    <property type="entry name" value="Glyco_hydro/deAcase_b/a-brl"/>
</dbReference>
<dbReference type="GO" id="GO:0016810">
    <property type="term" value="F:hydrolase activity, acting on carbon-nitrogen (but not peptide) bonds"/>
    <property type="evidence" value="ECO:0007669"/>
    <property type="project" value="InterPro"/>
</dbReference>
<organism evidence="2 3">
    <name type="scientific">Acetobacteroides hydrogenigenes</name>
    <dbReference type="NCBI Taxonomy" id="979970"/>
    <lineage>
        <taxon>Bacteria</taxon>
        <taxon>Pseudomonadati</taxon>
        <taxon>Bacteroidota</taxon>
        <taxon>Bacteroidia</taxon>
        <taxon>Bacteroidales</taxon>
        <taxon>Rikenellaceae</taxon>
        <taxon>Acetobacteroides</taxon>
    </lineage>
</organism>
<proteinExistence type="predicted"/>
<dbReference type="RefSeq" id="WP_131840292.1">
    <property type="nucleotide sequence ID" value="NZ_SLWB01000017.1"/>
</dbReference>
<accession>A0A4R2EAF9</accession>
<name>A0A4R2EAF9_9BACT</name>
<dbReference type="GO" id="GO:0005975">
    <property type="term" value="P:carbohydrate metabolic process"/>
    <property type="evidence" value="ECO:0007669"/>
    <property type="project" value="InterPro"/>
</dbReference>
<dbReference type="EMBL" id="SLWB01000017">
    <property type="protein sequence ID" value="TCN62884.1"/>
    <property type="molecule type" value="Genomic_DNA"/>
</dbReference>
<dbReference type="SUPFAM" id="SSF88713">
    <property type="entry name" value="Glycoside hydrolase/deacetylase"/>
    <property type="match status" value="1"/>
</dbReference>
<dbReference type="Pfam" id="PF01522">
    <property type="entry name" value="Polysacc_deac_1"/>
    <property type="match status" value="1"/>
</dbReference>
<dbReference type="InterPro" id="IPR002509">
    <property type="entry name" value="NODB_dom"/>
</dbReference>
<dbReference type="InterPro" id="IPR050248">
    <property type="entry name" value="Polysacc_deacetylase_ArnD"/>
</dbReference>
<protein>
    <submittedName>
        <fullName evidence="2">Peptidoglycan/xylan/chitin deacetylase (PgdA/CDA1 family)</fullName>
    </submittedName>
</protein>
<dbReference type="PANTHER" id="PTHR10587">
    <property type="entry name" value="GLYCOSYL TRANSFERASE-RELATED"/>
    <property type="match status" value="1"/>
</dbReference>
<dbReference type="CDD" id="cd10917">
    <property type="entry name" value="CE4_NodB_like_6s_7s"/>
    <property type="match status" value="1"/>
</dbReference>
<dbReference type="OrthoDB" id="9812065at2"/>
<evidence type="ECO:0000259" key="1">
    <source>
        <dbReference type="PROSITE" id="PS51677"/>
    </source>
</evidence>
<evidence type="ECO:0000313" key="2">
    <source>
        <dbReference type="EMBL" id="TCN62884.1"/>
    </source>
</evidence>
<comment type="caution">
    <text evidence="2">The sequence shown here is derived from an EMBL/GenBank/DDBJ whole genome shotgun (WGS) entry which is preliminary data.</text>
</comment>
<sequence length="224" mass="25346">MYVVILVVGFLLLAVYASVSISAGVYVKAFCRAKGNSKSIALTFDDGPDSVWTPKVLEVLRRYNVKATFFCIGDKVEKHPQLVKMLIEEGHIVGNHTYYHTSFFPLLSTKKMVDELQRCNEALTNITGESITLFRPPFGVTNPTIAASVRELGYKVVGWSIRSFDTVKSEREKVLRRILKKAHAGGVILMHDNLENSDWLVEQVIVNLHEQGYEIKRLDELFEI</sequence>
<feature type="domain" description="NodB homology" evidence="1">
    <location>
        <begin position="38"/>
        <end position="216"/>
    </location>
</feature>
<gene>
    <name evidence="2" type="ORF">CLV25_11719</name>
</gene>
<dbReference type="Proteomes" id="UP000294830">
    <property type="component" value="Unassembled WGS sequence"/>
</dbReference>
<dbReference type="PROSITE" id="PS51677">
    <property type="entry name" value="NODB"/>
    <property type="match status" value="1"/>
</dbReference>
<reference evidence="2 3" key="1">
    <citation type="submission" date="2019-03" db="EMBL/GenBank/DDBJ databases">
        <title>Genomic Encyclopedia of Archaeal and Bacterial Type Strains, Phase II (KMG-II): from individual species to whole genera.</title>
        <authorList>
            <person name="Goeker M."/>
        </authorList>
    </citation>
    <scope>NUCLEOTIDE SEQUENCE [LARGE SCALE GENOMIC DNA]</scope>
    <source>
        <strain evidence="2 3">RL-C</strain>
    </source>
</reference>
<keyword evidence="3" id="KW-1185">Reference proteome</keyword>
<dbReference type="AlphaFoldDB" id="A0A4R2EAF9"/>
<evidence type="ECO:0000313" key="3">
    <source>
        <dbReference type="Proteomes" id="UP000294830"/>
    </source>
</evidence>